<dbReference type="InterPro" id="IPR015943">
    <property type="entry name" value="WD40/YVTN_repeat-like_dom_sf"/>
</dbReference>
<dbReference type="RefSeq" id="WP_174927159.1">
    <property type="nucleotide sequence ID" value="NZ_CABVLY010000016.1"/>
</dbReference>
<dbReference type="PANTHER" id="PTHR47197">
    <property type="entry name" value="PROTEIN NIRF"/>
    <property type="match status" value="1"/>
</dbReference>
<dbReference type="InterPro" id="IPR013658">
    <property type="entry name" value="SGL"/>
</dbReference>
<dbReference type="AlphaFoldDB" id="A0A6P2GC22"/>
<feature type="signal peptide" evidence="1">
    <location>
        <begin position="1"/>
        <end position="28"/>
    </location>
</feature>
<feature type="chain" id="PRO_5026872795" evidence="1">
    <location>
        <begin position="29"/>
        <end position="379"/>
    </location>
</feature>
<evidence type="ECO:0000259" key="2">
    <source>
        <dbReference type="Pfam" id="PF08450"/>
    </source>
</evidence>
<dbReference type="InterPro" id="IPR051200">
    <property type="entry name" value="Host-pathogen_enzymatic-act"/>
</dbReference>
<dbReference type="Pfam" id="PF08450">
    <property type="entry name" value="SGL"/>
    <property type="match status" value="1"/>
</dbReference>
<evidence type="ECO:0000313" key="3">
    <source>
        <dbReference type="EMBL" id="MBM2765919.1"/>
    </source>
</evidence>
<evidence type="ECO:0000313" key="5">
    <source>
        <dbReference type="Proteomes" id="UP000494201"/>
    </source>
</evidence>
<dbReference type="Proteomes" id="UP000755577">
    <property type="component" value="Unassembled WGS sequence"/>
</dbReference>
<feature type="domain" description="SMP-30/Gluconolactonase/LRE-like region" evidence="2">
    <location>
        <begin position="47"/>
        <end position="176"/>
    </location>
</feature>
<protein>
    <submittedName>
        <fullName evidence="3">Beta-propeller fold lactonase family protein</fullName>
    </submittedName>
    <submittedName>
        <fullName evidence="4">Membrane protein</fullName>
    </submittedName>
</protein>
<keyword evidence="1" id="KW-0732">Signal</keyword>
<reference evidence="3 6" key="2">
    <citation type="submission" date="2021-02" db="EMBL/GenBank/DDBJ databases">
        <title>Draft genome of the type strains Burkholderia anthina DSM16086.</title>
        <authorList>
            <person name="Hertel R."/>
            <person name="Meissner J."/>
            <person name="Poehlein A."/>
            <person name="Daniel R."/>
            <person name="Commichau F.M."/>
        </authorList>
    </citation>
    <scope>NUCLEOTIDE SEQUENCE [LARGE SCALE GENOMIC DNA]</scope>
    <source>
        <strain evidence="3 6">DSM 16086</strain>
    </source>
</reference>
<keyword evidence="6" id="KW-1185">Reference proteome</keyword>
<evidence type="ECO:0000313" key="4">
    <source>
        <dbReference type="EMBL" id="VVU51292.1"/>
    </source>
</evidence>
<evidence type="ECO:0000256" key="1">
    <source>
        <dbReference type="SAM" id="SignalP"/>
    </source>
</evidence>
<gene>
    <name evidence="4" type="ORF">BAN20980_04014</name>
    <name evidence="3" type="ORF">JQK92_05695</name>
</gene>
<dbReference type="PANTHER" id="PTHR47197:SF3">
    <property type="entry name" value="DIHYDRO-HEME D1 DEHYDROGENASE"/>
    <property type="match status" value="1"/>
</dbReference>
<dbReference type="SUPFAM" id="SSF75011">
    <property type="entry name" value="3-carboxy-cis,cis-mucoante lactonizing enzyme"/>
    <property type="match status" value="1"/>
</dbReference>
<name>A0A6P2GC22_9BURK</name>
<proteinExistence type="predicted"/>
<accession>A0A6P2GC22</accession>
<organism evidence="4 5">
    <name type="scientific">Burkholderia anthina</name>
    <dbReference type="NCBI Taxonomy" id="179879"/>
    <lineage>
        <taxon>Bacteria</taxon>
        <taxon>Pseudomonadati</taxon>
        <taxon>Pseudomonadota</taxon>
        <taxon>Betaproteobacteria</taxon>
        <taxon>Burkholderiales</taxon>
        <taxon>Burkholderiaceae</taxon>
        <taxon>Burkholderia</taxon>
        <taxon>Burkholderia cepacia complex</taxon>
    </lineage>
</organism>
<dbReference type="Gene3D" id="2.130.10.10">
    <property type="entry name" value="YVTN repeat-like/Quinoprotein amine dehydrogenase"/>
    <property type="match status" value="3"/>
</dbReference>
<dbReference type="GeneID" id="56502069"/>
<dbReference type="EMBL" id="JAFCIQ010000003">
    <property type="protein sequence ID" value="MBM2765919.1"/>
    <property type="molecule type" value="Genomic_DNA"/>
</dbReference>
<sequence length="379" mass="39508">MSVDFKLRVLYRAVIAVPLAMLAADVVAQSEPAKADAPAAIAIGKHPAGIAFGPDGKHLYVTSNGDNSVAAIDIAARQRVRDFGDPPAKAPNDGCPDNFCRGMGATDIAIAADERHAYVSSMRADALARLDLDSGHVDGVAKVQRFPQAVAVSPDGTRAYVLNVVANSVSVVDLDTFRTLGKPIALGGGNAGNQPFGRPAALVLSRDGQRLFVTNGVASSIDAFDTRTRAQVGTIPDADAYDLAVEPGSGDLVALFRDGIAAYDANTLRPRQAAQYCRGLTSYNFALSPDGRAVAFSLPQENTVLVADRATGMLRAAYRSGEWPLALAFSPDGSRLAVLNASQSGSVSLFDVRDAGTLSDYVAASGELFCRPAAEGALQ</sequence>
<reference evidence="4 5" key="1">
    <citation type="submission" date="2019-09" db="EMBL/GenBank/DDBJ databases">
        <authorList>
            <person name="Depoorter E."/>
        </authorList>
    </citation>
    <scope>NUCLEOTIDE SEQUENCE [LARGE SCALE GENOMIC DNA]</scope>
    <source>
        <strain evidence="4">LMG 20980</strain>
    </source>
</reference>
<dbReference type="Proteomes" id="UP000494201">
    <property type="component" value="Unassembled WGS sequence"/>
</dbReference>
<evidence type="ECO:0000313" key="6">
    <source>
        <dbReference type="Proteomes" id="UP000755577"/>
    </source>
</evidence>
<dbReference type="EMBL" id="CABVLY010000016">
    <property type="protein sequence ID" value="VVU51292.1"/>
    <property type="molecule type" value="Genomic_DNA"/>
</dbReference>